<reference evidence="7 8" key="1">
    <citation type="submission" date="2021-05" db="EMBL/GenBank/DDBJ databases">
        <title>Croceibacterium sp. LX-88 genome sequence.</title>
        <authorList>
            <person name="Luo X."/>
        </authorList>
    </citation>
    <scope>NUCLEOTIDE SEQUENCE [LARGE SCALE GENOMIC DNA]</scope>
    <source>
        <strain evidence="7 8">LX-88</strain>
    </source>
</reference>
<feature type="transmembrane region" description="Helical" evidence="6">
    <location>
        <begin position="302"/>
        <end position="335"/>
    </location>
</feature>
<keyword evidence="4 6" id="KW-1133">Transmembrane helix</keyword>
<evidence type="ECO:0000256" key="1">
    <source>
        <dbReference type="ARBA" id="ARBA00004141"/>
    </source>
</evidence>
<proteinExistence type="inferred from homology"/>
<keyword evidence="3 6" id="KW-0812">Transmembrane</keyword>
<organism evidence="7 8">
    <name type="scientific">Croceibacterium selenioxidans</name>
    <dbReference type="NCBI Taxonomy" id="2838833"/>
    <lineage>
        <taxon>Bacteria</taxon>
        <taxon>Pseudomonadati</taxon>
        <taxon>Pseudomonadota</taxon>
        <taxon>Alphaproteobacteria</taxon>
        <taxon>Sphingomonadales</taxon>
        <taxon>Erythrobacteraceae</taxon>
        <taxon>Croceibacterium</taxon>
    </lineage>
</organism>
<evidence type="ECO:0000313" key="8">
    <source>
        <dbReference type="Proteomes" id="UP000811255"/>
    </source>
</evidence>
<comment type="subcellular location">
    <subcellularLocation>
        <location evidence="1">Membrane</location>
        <topology evidence="1">Multi-pass membrane protein</topology>
    </subcellularLocation>
</comment>
<evidence type="ECO:0000256" key="2">
    <source>
        <dbReference type="ARBA" id="ARBA00009773"/>
    </source>
</evidence>
<feature type="transmembrane region" description="Helical" evidence="6">
    <location>
        <begin position="271"/>
        <end position="290"/>
    </location>
</feature>
<gene>
    <name evidence="7" type="ORF">KK137_12585</name>
</gene>
<keyword evidence="5 6" id="KW-0472">Membrane</keyword>
<dbReference type="Proteomes" id="UP000811255">
    <property type="component" value="Unassembled WGS sequence"/>
</dbReference>
<evidence type="ECO:0000313" key="7">
    <source>
        <dbReference type="EMBL" id="MBT2135167.1"/>
    </source>
</evidence>
<accession>A0ABS5W5Y8</accession>
<feature type="transmembrane region" description="Helical" evidence="6">
    <location>
        <begin position="153"/>
        <end position="171"/>
    </location>
</feature>
<feature type="transmembrane region" description="Helical" evidence="6">
    <location>
        <begin position="208"/>
        <end position="229"/>
    </location>
</feature>
<dbReference type="RefSeq" id="WP_214536820.1">
    <property type="nucleotide sequence ID" value="NZ_JAHFVK010000002.1"/>
</dbReference>
<dbReference type="PANTHER" id="PTHR21716:SF61">
    <property type="entry name" value="BLR8064 PROTEIN"/>
    <property type="match status" value="1"/>
</dbReference>
<sequence>MPVSSRHVLLWAMLALALWTAGAFLLPLVFGVILAIALWPLNQRWAGPGDGLRRRVFVPLGITLATGLAFILPLTVALIEVAAQGQALLDWLSRAQTIGVPAPDWLPGLPLVGHRAALWWQLHLQQPDALMNGMTESALGTAAEWALATGSGILSRSLLLLVGLMALFFILRDGEKLGAQARSLAQHQLGPFGERFSDELVMAVRGTVIGTIVVAIAEGALIGGAYAIAGVPHPVFLGFLTAAFAMLPFGAWAVFSVVSVYLAITGQPFSAALLFAYGAAVMVIGDNFVTPYLVGAKLHLPLLFAFIGVFGGLGSFGLVGIFVGPVIMAGLLIVIRELWPSDSEATV</sequence>
<dbReference type="PANTHER" id="PTHR21716">
    <property type="entry name" value="TRANSMEMBRANE PROTEIN"/>
    <property type="match status" value="1"/>
</dbReference>
<feature type="transmembrane region" description="Helical" evidence="6">
    <location>
        <begin position="60"/>
        <end position="83"/>
    </location>
</feature>
<evidence type="ECO:0000256" key="3">
    <source>
        <dbReference type="ARBA" id="ARBA00022692"/>
    </source>
</evidence>
<feature type="transmembrane region" description="Helical" evidence="6">
    <location>
        <begin position="12"/>
        <end position="39"/>
    </location>
</feature>
<dbReference type="Pfam" id="PF01594">
    <property type="entry name" value="AI-2E_transport"/>
    <property type="match status" value="1"/>
</dbReference>
<comment type="similarity">
    <text evidence="2">Belongs to the autoinducer-2 exporter (AI-2E) (TC 2.A.86) family.</text>
</comment>
<dbReference type="InterPro" id="IPR002549">
    <property type="entry name" value="AI-2E-like"/>
</dbReference>
<comment type="caution">
    <text evidence="7">The sequence shown here is derived from an EMBL/GenBank/DDBJ whole genome shotgun (WGS) entry which is preliminary data.</text>
</comment>
<evidence type="ECO:0000256" key="5">
    <source>
        <dbReference type="ARBA" id="ARBA00023136"/>
    </source>
</evidence>
<feature type="transmembrane region" description="Helical" evidence="6">
    <location>
        <begin position="235"/>
        <end position="264"/>
    </location>
</feature>
<evidence type="ECO:0000256" key="4">
    <source>
        <dbReference type="ARBA" id="ARBA00022989"/>
    </source>
</evidence>
<protein>
    <submittedName>
        <fullName evidence="7">AI-2E family transporter</fullName>
    </submittedName>
</protein>
<keyword evidence="8" id="KW-1185">Reference proteome</keyword>
<name>A0ABS5W5Y8_9SPHN</name>
<evidence type="ECO:0000256" key="6">
    <source>
        <dbReference type="SAM" id="Phobius"/>
    </source>
</evidence>
<dbReference type="EMBL" id="JAHFVK010000002">
    <property type="protein sequence ID" value="MBT2135167.1"/>
    <property type="molecule type" value="Genomic_DNA"/>
</dbReference>